<protein>
    <recommendedName>
        <fullName evidence="2">DUF3741 domain-containing protein</fullName>
    </recommendedName>
</protein>
<feature type="region of interest" description="Disordered" evidence="1">
    <location>
        <begin position="146"/>
        <end position="322"/>
    </location>
</feature>
<dbReference type="PANTHER" id="PTHR35499">
    <property type="entry name" value="OS05G0128300 PROTEIN"/>
    <property type="match status" value="1"/>
</dbReference>
<feature type="compositionally biased region" description="Polar residues" evidence="1">
    <location>
        <begin position="211"/>
        <end position="223"/>
    </location>
</feature>
<dbReference type="Proteomes" id="UP000811609">
    <property type="component" value="Chromosome 9"/>
</dbReference>
<dbReference type="Pfam" id="PF14383">
    <property type="entry name" value="VARLMGL"/>
    <property type="match status" value="1"/>
</dbReference>
<organism evidence="3 4">
    <name type="scientific">Carya illinoinensis</name>
    <name type="common">Pecan</name>
    <dbReference type="NCBI Taxonomy" id="32201"/>
    <lineage>
        <taxon>Eukaryota</taxon>
        <taxon>Viridiplantae</taxon>
        <taxon>Streptophyta</taxon>
        <taxon>Embryophyta</taxon>
        <taxon>Tracheophyta</taxon>
        <taxon>Spermatophyta</taxon>
        <taxon>Magnoliopsida</taxon>
        <taxon>eudicotyledons</taxon>
        <taxon>Gunneridae</taxon>
        <taxon>Pentapetalae</taxon>
        <taxon>rosids</taxon>
        <taxon>fabids</taxon>
        <taxon>Fagales</taxon>
        <taxon>Juglandaceae</taxon>
        <taxon>Carya</taxon>
    </lineage>
</organism>
<evidence type="ECO:0000256" key="1">
    <source>
        <dbReference type="SAM" id="MobiDB-lite"/>
    </source>
</evidence>
<proteinExistence type="predicted"/>
<accession>A0A8T1PFS0</accession>
<dbReference type="InterPro" id="IPR032795">
    <property type="entry name" value="DUF3741-assoc"/>
</dbReference>
<dbReference type="EMBL" id="CM031817">
    <property type="protein sequence ID" value="KAG6643416.1"/>
    <property type="molecule type" value="Genomic_DNA"/>
</dbReference>
<name>A0A8T1PFS0_CARIL</name>
<feature type="compositionally biased region" description="Basic and acidic residues" evidence="1">
    <location>
        <begin position="38"/>
        <end position="50"/>
    </location>
</feature>
<feature type="region of interest" description="Disordered" evidence="1">
    <location>
        <begin position="33"/>
        <end position="59"/>
    </location>
</feature>
<dbReference type="PANTHER" id="PTHR35499:SF4">
    <property type="entry name" value="ALC-INTERACTING PROTEIN 1"/>
    <property type="match status" value="1"/>
</dbReference>
<gene>
    <name evidence="3" type="ORF">CIPAW_09G210300</name>
</gene>
<evidence type="ECO:0000313" key="3">
    <source>
        <dbReference type="EMBL" id="KAG6643416.1"/>
    </source>
</evidence>
<feature type="domain" description="DUF3741" evidence="2">
    <location>
        <begin position="62"/>
        <end position="76"/>
    </location>
</feature>
<feature type="compositionally biased region" description="Basic and acidic residues" evidence="1">
    <location>
        <begin position="146"/>
        <end position="183"/>
    </location>
</feature>
<feature type="compositionally biased region" description="Basic and acidic residues" evidence="1">
    <location>
        <begin position="234"/>
        <end position="250"/>
    </location>
</feature>
<evidence type="ECO:0000313" key="4">
    <source>
        <dbReference type="Proteomes" id="UP000811609"/>
    </source>
</evidence>
<comment type="caution">
    <text evidence="3">The sequence shown here is derived from an EMBL/GenBank/DDBJ whole genome shotgun (WGS) entry which is preliminary data.</text>
</comment>
<dbReference type="AlphaFoldDB" id="A0A8T1PFS0"/>
<evidence type="ECO:0000259" key="2">
    <source>
        <dbReference type="Pfam" id="PF14383"/>
    </source>
</evidence>
<reference evidence="3" key="1">
    <citation type="submission" date="2020-12" db="EMBL/GenBank/DDBJ databases">
        <title>WGS assembly of Carya illinoinensis cv. Pawnee.</title>
        <authorList>
            <person name="Platts A."/>
            <person name="Shu S."/>
            <person name="Wright S."/>
            <person name="Barry K."/>
            <person name="Edger P."/>
            <person name="Pires J.C."/>
            <person name="Schmutz J."/>
        </authorList>
    </citation>
    <scope>NUCLEOTIDE SEQUENCE</scope>
    <source>
        <tissue evidence="3">Leaf</tissue>
    </source>
</reference>
<sequence>MTDFSRNADSGCLSGMFGRISCFRSLPTHPADNVIDSKTVDKSEDQKENPTAKAKTKAPANPGVVARLMGLDSLPETIWVPGNGTSDSLVRSRSVSFADYMLQLDLSQTQHRRVRTSVSFREVPALSHQQNRDLLVVYLDNVDETKGKGTKVRKCERDSGDLKQRKAEQRSKKKEINTRERANSTKKKKKKMENQENNRISMLRNEPRRVVSTNLSNRNTTGSAKRLNLLPTHRKNEDRTDVANLKEKSPHKARNQKKQTVEAKPRRNRKLQGTLAVEVERDERRDSQNSTPIYLLEVNDSEMQQEAQRPKESNLNRTSSPKVSYYTDDLSIGAIKKDCDNQMDIPETQYYVDVLVKLFRMTETDIEESNWIAKNSLGFEGFEEVCQELERHILDVLLNQVLDELVAEIPFENLVHIMLEEANLNWL</sequence>
<feature type="compositionally biased region" description="Basic and acidic residues" evidence="1">
    <location>
        <begin position="278"/>
        <end position="287"/>
    </location>
</feature>
<keyword evidence="4" id="KW-1185">Reference proteome</keyword>